<name>A0A8A1L7V1_AJEC8</name>
<dbReference type="AlphaFoldDB" id="A0A8A1L7V1"/>
<dbReference type="EMBL" id="CP069102">
    <property type="protein sequence ID" value="QSS50046.1"/>
    <property type="molecule type" value="Genomic_DNA"/>
</dbReference>
<evidence type="ECO:0000313" key="1">
    <source>
        <dbReference type="EMBL" id="QSS50046.1"/>
    </source>
</evidence>
<dbReference type="VEuPathDB" id="FungiDB:I7I53_10597"/>
<gene>
    <name evidence="1" type="ORF">I7I53_10597</name>
</gene>
<reference evidence="1" key="1">
    <citation type="submission" date="2021-01" db="EMBL/GenBank/DDBJ databases">
        <title>Chromosome-level genome assembly of a human fungal pathogen reveals clustering of transcriptionally co-regulated genes.</title>
        <authorList>
            <person name="Voorhies M."/>
            <person name="Cohen S."/>
            <person name="Shea T.P."/>
            <person name="Petrus S."/>
            <person name="Munoz J.F."/>
            <person name="Poplawski S."/>
            <person name="Goldman W.E."/>
            <person name="Michael T."/>
            <person name="Cuomo C.A."/>
            <person name="Sil A."/>
            <person name="Beyhan S."/>
        </authorList>
    </citation>
    <scope>NUCLEOTIDE SEQUENCE</scope>
    <source>
        <strain evidence="1">H88</strain>
    </source>
</reference>
<organism evidence="1 2">
    <name type="scientific">Ajellomyces capsulatus (strain H88)</name>
    <name type="common">Darling's disease fungus</name>
    <name type="synonym">Histoplasma capsulatum</name>
    <dbReference type="NCBI Taxonomy" id="544711"/>
    <lineage>
        <taxon>Eukaryota</taxon>
        <taxon>Fungi</taxon>
        <taxon>Dikarya</taxon>
        <taxon>Ascomycota</taxon>
        <taxon>Pezizomycotina</taxon>
        <taxon>Eurotiomycetes</taxon>
        <taxon>Eurotiomycetidae</taxon>
        <taxon>Onygenales</taxon>
        <taxon>Ajellomycetaceae</taxon>
        <taxon>Histoplasma</taxon>
    </lineage>
</organism>
<dbReference type="Proteomes" id="UP000663419">
    <property type="component" value="Chromosome 1"/>
</dbReference>
<sequence length="99" mass="11116">MCVSRIVPTTFHLVGIRFAELQRLGDSSQIIFKRIGVERSISAIRTQRFCAVGQIGNGEWGILRLVPAIDSRSQPSPFTEPTPRIKARAKVLKRAKRKT</sequence>
<protein>
    <submittedName>
        <fullName evidence="1">Uncharacterized protein</fullName>
    </submittedName>
</protein>
<evidence type="ECO:0000313" key="2">
    <source>
        <dbReference type="Proteomes" id="UP000663419"/>
    </source>
</evidence>
<proteinExistence type="predicted"/>
<accession>A0A8A1L7V1</accession>